<feature type="transmembrane region" description="Helical" evidence="7">
    <location>
        <begin position="460"/>
        <end position="481"/>
    </location>
</feature>
<dbReference type="PRINTS" id="PR01036">
    <property type="entry name" value="TCRTETB"/>
</dbReference>
<sequence>MYTNRRNITLALLVATFLAAIEVTVVSTAMPTIVGELGGLELISWVFAIYLLTSAITTPIFGKLADLYGRKKIFIAGSVLFLIGSMLCGLAGSMTSLIWFRALQGIGAGALLPVTFTIIGDVYPYEKRGQMQGIFSSIWGIAALVGPLVGGFFVDSLSWRWIFYFNLPFGIVSIALIWMFLKESVNETNKKIDYAGAITFSIAMTAFLFAVISGGGEYAWTSPLILGLFGIFIVFSIAFYIIELRAEDPMIPLKLFKIRDITVSNASGFFISAVSIALSTYLPMWVQGVMGKGATFAGLTLSPMSIGWLIGSVVSGKLLVKHGTKIFALMGCGFITIACFILLLADTDTSYWYFIGLMFIGGIGFGLSMTVFTVIVQSSVGWEIRGASTGLATFTRTLGQTIGIAIFGTWMNKEIASLSASNSGRTFDFNEINKLLDPKEAVLLPSDQLSQMHNILASSLHSVFIFICGAAIAGLLAVLWMPRHENQLDSVKREEVR</sequence>
<gene>
    <name evidence="9" type="ORF">E0485_01165</name>
</gene>
<evidence type="ECO:0000256" key="5">
    <source>
        <dbReference type="ARBA" id="ARBA00022989"/>
    </source>
</evidence>
<comment type="caution">
    <text evidence="9">The sequence shown here is derived from an EMBL/GenBank/DDBJ whole genome shotgun (WGS) entry which is preliminary data.</text>
</comment>
<dbReference type="SUPFAM" id="SSF103473">
    <property type="entry name" value="MFS general substrate transporter"/>
    <property type="match status" value="1"/>
</dbReference>
<dbReference type="Proteomes" id="UP000295418">
    <property type="component" value="Unassembled WGS sequence"/>
</dbReference>
<feature type="transmembrane region" description="Helical" evidence="7">
    <location>
        <begin position="73"/>
        <end position="92"/>
    </location>
</feature>
<dbReference type="GO" id="GO:0022857">
    <property type="term" value="F:transmembrane transporter activity"/>
    <property type="evidence" value="ECO:0007669"/>
    <property type="project" value="InterPro"/>
</dbReference>
<dbReference type="InterPro" id="IPR011701">
    <property type="entry name" value="MFS"/>
</dbReference>
<evidence type="ECO:0000256" key="2">
    <source>
        <dbReference type="ARBA" id="ARBA00022448"/>
    </source>
</evidence>
<feature type="transmembrane region" description="Helical" evidence="7">
    <location>
        <begin position="43"/>
        <end position="61"/>
    </location>
</feature>
<dbReference type="GO" id="GO:0005886">
    <property type="term" value="C:plasma membrane"/>
    <property type="evidence" value="ECO:0007669"/>
    <property type="project" value="UniProtKB-SubCell"/>
</dbReference>
<proteinExistence type="predicted"/>
<comment type="subcellular location">
    <subcellularLocation>
        <location evidence="1">Cell membrane</location>
        <topology evidence="1">Multi-pass membrane protein</topology>
    </subcellularLocation>
</comment>
<evidence type="ECO:0000313" key="10">
    <source>
        <dbReference type="Proteomes" id="UP000295418"/>
    </source>
</evidence>
<feature type="transmembrane region" description="Helical" evidence="7">
    <location>
        <begin position="294"/>
        <end position="314"/>
    </location>
</feature>
<evidence type="ECO:0000313" key="9">
    <source>
        <dbReference type="EMBL" id="TCZ80927.1"/>
    </source>
</evidence>
<evidence type="ECO:0000256" key="1">
    <source>
        <dbReference type="ARBA" id="ARBA00004651"/>
    </source>
</evidence>
<keyword evidence="4 7" id="KW-0812">Transmembrane</keyword>
<keyword evidence="5 7" id="KW-1133">Transmembrane helix</keyword>
<dbReference type="Pfam" id="PF07690">
    <property type="entry name" value="MFS_1"/>
    <property type="match status" value="1"/>
</dbReference>
<dbReference type="RefSeq" id="WP_132415712.1">
    <property type="nucleotide sequence ID" value="NZ_SKFG01000001.1"/>
</dbReference>
<feature type="domain" description="Major facilitator superfamily (MFS) profile" evidence="8">
    <location>
        <begin position="8"/>
        <end position="486"/>
    </location>
</feature>
<dbReference type="InterPro" id="IPR036259">
    <property type="entry name" value="MFS_trans_sf"/>
</dbReference>
<dbReference type="AlphaFoldDB" id="A0A4R4EM90"/>
<keyword evidence="10" id="KW-1185">Reference proteome</keyword>
<dbReference type="PANTHER" id="PTHR23501:SF191">
    <property type="entry name" value="VACUOLAR BASIC AMINO ACID TRANSPORTER 4"/>
    <property type="match status" value="1"/>
</dbReference>
<evidence type="ECO:0000256" key="6">
    <source>
        <dbReference type="ARBA" id="ARBA00023136"/>
    </source>
</evidence>
<dbReference type="EMBL" id="SKFG01000001">
    <property type="protein sequence ID" value="TCZ80927.1"/>
    <property type="molecule type" value="Genomic_DNA"/>
</dbReference>
<protein>
    <submittedName>
        <fullName evidence="9">DHA2 family efflux MFS transporter permease subunit</fullName>
    </submittedName>
</protein>
<dbReference type="NCBIfam" id="TIGR00711">
    <property type="entry name" value="efflux_EmrB"/>
    <property type="match status" value="1"/>
</dbReference>
<evidence type="ECO:0000256" key="3">
    <source>
        <dbReference type="ARBA" id="ARBA00022475"/>
    </source>
</evidence>
<evidence type="ECO:0000256" key="7">
    <source>
        <dbReference type="SAM" id="Phobius"/>
    </source>
</evidence>
<evidence type="ECO:0000259" key="8">
    <source>
        <dbReference type="PROSITE" id="PS50850"/>
    </source>
</evidence>
<dbReference type="InterPro" id="IPR004638">
    <property type="entry name" value="EmrB-like"/>
</dbReference>
<feature type="transmembrane region" description="Helical" evidence="7">
    <location>
        <begin position="351"/>
        <end position="376"/>
    </location>
</feature>
<dbReference type="OrthoDB" id="9816041at2"/>
<accession>A0A4R4EM90</accession>
<reference evidence="9 10" key="1">
    <citation type="submission" date="2019-03" db="EMBL/GenBank/DDBJ databases">
        <authorList>
            <person name="Kim M.K.M."/>
        </authorList>
    </citation>
    <scope>NUCLEOTIDE SEQUENCE [LARGE SCALE GENOMIC DNA]</scope>
    <source>
        <strain evidence="9 10">18JY21-1</strain>
    </source>
</reference>
<feature type="transmembrane region" description="Helical" evidence="7">
    <location>
        <begin position="98"/>
        <end position="122"/>
    </location>
</feature>
<dbReference type="PANTHER" id="PTHR23501">
    <property type="entry name" value="MAJOR FACILITATOR SUPERFAMILY"/>
    <property type="match status" value="1"/>
</dbReference>
<dbReference type="Gene3D" id="1.20.1720.10">
    <property type="entry name" value="Multidrug resistance protein D"/>
    <property type="match status" value="1"/>
</dbReference>
<dbReference type="CDD" id="cd17502">
    <property type="entry name" value="MFS_Azr1_MDR_like"/>
    <property type="match status" value="1"/>
</dbReference>
<dbReference type="FunFam" id="1.20.1720.10:FF:000004">
    <property type="entry name" value="EmrB/QacA family drug resistance transporter"/>
    <property type="match status" value="1"/>
</dbReference>
<feature type="transmembrane region" description="Helical" evidence="7">
    <location>
        <begin position="263"/>
        <end position="282"/>
    </location>
</feature>
<feature type="transmembrane region" description="Helical" evidence="7">
    <location>
        <begin position="134"/>
        <end position="155"/>
    </location>
</feature>
<keyword evidence="3" id="KW-1003">Cell membrane</keyword>
<dbReference type="PROSITE" id="PS50850">
    <property type="entry name" value="MFS"/>
    <property type="match status" value="1"/>
</dbReference>
<feature type="transmembrane region" description="Helical" evidence="7">
    <location>
        <begin position="161"/>
        <end position="181"/>
    </location>
</feature>
<name>A0A4R4EM90_9BACL</name>
<feature type="transmembrane region" description="Helical" evidence="7">
    <location>
        <begin position="218"/>
        <end position="242"/>
    </location>
</feature>
<feature type="transmembrane region" description="Helical" evidence="7">
    <location>
        <begin position="193"/>
        <end position="212"/>
    </location>
</feature>
<feature type="transmembrane region" description="Helical" evidence="7">
    <location>
        <begin position="326"/>
        <end position="345"/>
    </location>
</feature>
<keyword evidence="2" id="KW-0813">Transport</keyword>
<dbReference type="Gene3D" id="1.20.1250.20">
    <property type="entry name" value="MFS general substrate transporter like domains"/>
    <property type="match status" value="1"/>
</dbReference>
<evidence type="ECO:0000256" key="4">
    <source>
        <dbReference type="ARBA" id="ARBA00022692"/>
    </source>
</evidence>
<organism evidence="9 10">
    <name type="scientific">Paenibacillus albiflavus</name>
    <dbReference type="NCBI Taxonomy" id="2545760"/>
    <lineage>
        <taxon>Bacteria</taxon>
        <taxon>Bacillati</taxon>
        <taxon>Bacillota</taxon>
        <taxon>Bacilli</taxon>
        <taxon>Bacillales</taxon>
        <taxon>Paenibacillaceae</taxon>
        <taxon>Paenibacillus</taxon>
    </lineage>
</organism>
<dbReference type="InterPro" id="IPR020846">
    <property type="entry name" value="MFS_dom"/>
</dbReference>
<keyword evidence="6 7" id="KW-0472">Membrane</keyword>